<gene>
    <name evidence="2" type="ORF">ACFOFO_22490</name>
</gene>
<dbReference type="PROSITE" id="PS50112">
    <property type="entry name" value="PAS"/>
    <property type="match status" value="1"/>
</dbReference>
<comment type="caution">
    <text evidence="2">The sequence shown here is derived from an EMBL/GenBank/DDBJ whole genome shotgun (WGS) entry which is preliminary data.</text>
</comment>
<dbReference type="Pfam" id="PF13188">
    <property type="entry name" value="PAS_8"/>
    <property type="match status" value="1"/>
</dbReference>
<dbReference type="Proteomes" id="UP001595530">
    <property type="component" value="Unassembled WGS sequence"/>
</dbReference>
<dbReference type="SUPFAM" id="SSF55785">
    <property type="entry name" value="PYP-like sensor domain (PAS domain)"/>
    <property type="match status" value="1"/>
</dbReference>
<sequence>MRFRSAMDVIDQGVCLLDRASMRLIDANETVCRMSGYSRNELFAVDLADFGIGSSEYLATIFDALISGGPTYTQTAELRRNDGSPLAAMIDWRALKVVDTWIIVGVISAGSKQDR</sequence>
<evidence type="ECO:0000313" key="2">
    <source>
        <dbReference type="EMBL" id="MFC3110687.1"/>
    </source>
</evidence>
<keyword evidence="3" id="KW-1185">Reference proteome</keyword>
<dbReference type="InterPro" id="IPR000014">
    <property type="entry name" value="PAS"/>
</dbReference>
<dbReference type="EMBL" id="JBHRTP010000085">
    <property type="protein sequence ID" value="MFC3110687.1"/>
    <property type="molecule type" value="Genomic_DNA"/>
</dbReference>
<organism evidence="2 3">
    <name type="scientific">Undibacterium arcticum</name>
    <dbReference type="NCBI Taxonomy" id="1762892"/>
    <lineage>
        <taxon>Bacteria</taxon>
        <taxon>Pseudomonadati</taxon>
        <taxon>Pseudomonadota</taxon>
        <taxon>Betaproteobacteria</taxon>
        <taxon>Burkholderiales</taxon>
        <taxon>Oxalobacteraceae</taxon>
        <taxon>Undibacterium</taxon>
    </lineage>
</organism>
<dbReference type="RefSeq" id="WP_390327914.1">
    <property type="nucleotide sequence ID" value="NZ_JBHRTP010000085.1"/>
</dbReference>
<dbReference type="Gene3D" id="3.30.450.20">
    <property type="entry name" value="PAS domain"/>
    <property type="match status" value="1"/>
</dbReference>
<proteinExistence type="predicted"/>
<protein>
    <submittedName>
        <fullName evidence="2">PAS domain-containing protein</fullName>
    </submittedName>
</protein>
<name>A0ABV7FAF6_9BURK</name>
<evidence type="ECO:0000259" key="1">
    <source>
        <dbReference type="PROSITE" id="PS50112"/>
    </source>
</evidence>
<accession>A0ABV7FAF6</accession>
<dbReference type="CDD" id="cd00130">
    <property type="entry name" value="PAS"/>
    <property type="match status" value="1"/>
</dbReference>
<feature type="domain" description="PAS" evidence="1">
    <location>
        <begin position="1"/>
        <end position="42"/>
    </location>
</feature>
<reference evidence="3" key="1">
    <citation type="journal article" date="2019" name="Int. J. Syst. Evol. Microbiol.">
        <title>The Global Catalogue of Microorganisms (GCM) 10K type strain sequencing project: providing services to taxonomists for standard genome sequencing and annotation.</title>
        <authorList>
            <consortium name="The Broad Institute Genomics Platform"/>
            <consortium name="The Broad Institute Genome Sequencing Center for Infectious Disease"/>
            <person name="Wu L."/>
            <person name="Ma J."/>
        </authorList>
    </citation>
    <scope>NUCLEOTIDE SEQUENCE [LARGE SCALE GENOMIC DNA]</scope>
    <source>
        <strain evidence="3">KCTC 42986</strain>
    </source>
</reference>
<dbReference type="InterPro" id="IPR035965">
    <property type="entry name" value="PAS-like_dom_sf"/>
</dbReference>
<evidence type="ECO:0000313" key="3">
    <source>
        <dbReference type="Proteomes" id="UP001595530"/>
    </source>
</evidence>
<dbReference type="SMART" id="SM00091">
    <property type="entry name" value="PAS"/>
    <property type="match status" value="1"/>
</dbReference>